<organism evidence="9 10">
    <name type="scientific">Uliginosibacterium aquaticum</name>
    <dbReference type="NCBI Taxonomy" id="2731212"/>
    <lineage>
        <taxon>Bacteria</taxon>
        <taxon>Pseudomonadati</taxon>
        <taxon>Pseudomonadota</taxon>
        <taxon>Betaproteobacteria</taxon>
        <taxon>Rhodocyclales</taxon>
        <taxon>Zoogloeaceae</taxon>
        <taxon>Uliginosibacterium</taxon>
    </lineage>
</organism>
<dbReference type="CDD" id="cd07989">
    <property type="entry name" value="LPLAT_AGPAT-like"/>
    <property type="match status" value="1"/>
</dbReference>
<feature type="transmembrane region" description="Helical" evidence="7">
    <location>
        <begin position="33"/>
        <end position="51"/>
    </location>
</feature>
<keyword evidence="5 9" id="KW-0012">Acyltransferase</keyword>
<keyword evidence="10" id="KW-1185">Reference proteome</keyword>
<dbReference type="SMART" id="SM00563">
    <property type="entry name" value="PlsC"/>
    <property type="match status" value="1"/>
</dbReference>
<dbReference type="PANTHER" id="PTHR10434:SF64">
    <property type="entry name" value="1-ACYL-SN-GLYCEROL-3-PHOSPHATE ACYLTRANSFERASE-RELATED"/>
    <property type="match status" value="1"/>
</dbReference>
<evidence type="ECO:0000256" key="7">
    <source>
        <dbReference type="SAM" id="Phobius"/>
    </source>
</evidence>
<evidence type="ECO:0000256" key="1">
    <source>
        <dbReference type="ARBA" id="ARBA00005189"/>
    </source>
</evidence>
<keyword evidence="7" id="KW-0812">Transmembrane</keyword>
<protein>
    <submittedName>
        <fullName evidence="9">1-acyl-sn-glycerol-3-phosphate acyltransferase</fullName>
    </submittedName>
</protein>
<evidence type="ECO:0000256" key="6">
    <source>
        <dbReference type="SAM" id="MobiDB-lite"/>
    </source>
</evidence>
<dbReference type="SUPFAM" id="SSF69593">
    <property type="entry name" value="Glycerol-3-phosphate (1)-acyltransferase"/>
    <property type="match status" value="1"/>
</dbReference>
<evidence type="ECO:0000313" key="9">
    <source>
        <dbReference type="EMBL" id="NSL53772.1"/>
    </source>
</evidence>
<evidence type="ECO:0000256" key="2">
    <source>
        <dbReference type="ARBA" id="ARBA00022516"/>
    </source>
</evidence>
<dbReference type="InterPro" id="IPR002123">
    <property type="entry name" value="Plipid/glycerol_acylTrfase"/>
</dbReference>
<keyword evidence="4" id="KW-0443">Lipid metabolism</keyword>
<keyword evidence="3" id="KW-0808">Transferase</keyword>
<dbReference type="GO" id="GO:0016746">
    <property type="term" value="F:acyltransferase activity"/>
    <property type="evidence" value="ECO:0007669"/>
    <property type="project" value="UniProtKB-KW"/>
</dbReference>
<dbReference type="EMBL" id="JABCSC020000001">
    <property type="protein sequence ID" value="NSL53772.1"/>
    <property type="molecule type" value="Genomic_DNA"/>
</dbReference>
<keyword evidence="7" id="KW-0472">Membrane</keyword>
<evidence type="ECO:0000259" key="8">
    <source>
        <dbReference type="SMART" id="SM00563"/>
    </source>
</evidence>
<gene>
    <name evidence="9" type="ORF">HJ583_001910</name>
</gene>
<evidence type="ECO:0000256" key="5">
    <source>
        <dbReference type="ARBA" id="ARBA00023315"/>
    </source>
</evidence>
<evidence type="ECO:0000313" key="10">
    <source>
        <dbReference type="Proteomes" id="UP000778523"/>
    </source>
</evidence>
<accession>A0ABX2IFL7</accession>
<feature type="region of interest" description="Disordered" evidence="6">
    <location>
        <begin position="270"/>
        <end position="289"/>
    </location>
</feature>
<reference evidence="9 10" key="1">
    <citation type="submission" date="2020-06" db="EMBL/GenBank/DDBJ databases">
        <title>Draft genome of Uliginosibacterium sp. IMCC34675.</title>
        <authorList>
            <person name="Song J."/>
        </authorList>
    </citation>
    <scope>NUCLEOTIDE SEQUENCE [LARGE SCALE GENOMIC DNA]</scope>
    <source>
        <strain evidence="9 10">IMCC34675</strain>
    </source>
</reference>
<sequence length="289" mass="31166">MTTSQAPTLPASLQTLRSAFTAPFRALRTTWRLTQVVILVLGGLLIVRFFFPFWSASHQRRVKQLWAAFLVDSLGVTLEAPMEEIPPQSLVVCNHISWLDVFVINAVAPTTFVCKDDVRAWPALGWLVAHTGTLFIERGNRAAAARSAAAMAQRLREGERIAVFPEGTTTQGHAMLPFRPALFEAAVEAASGVQPLGLRYLGRHDELSLAPAYDGDISFGASMLAIASASGLRARLQVLSPLEPSKSRRELASQSEQIIACALGFTPQAQLAPTEPTDPLSEALPAVAG</sequence>
<comment type="caution">
    <text evidence="9">The sequence shown here is derived from an EMBL/GenBank/DDBJ whole genome shotgun (WGS) entry which is preliminary data.</text>
</comment>
<dbReference type="Pfam" id="PF01553">
    <property type="entry name" value="Acyltransferase"/>
    <property type="match status" value="1"/>
</dbReference>
<name>A0ABX2IFL7_9RHOO</name>
<proteinExistence type="predicted"/>
<evidence type="ECO:0000256" key="3">
    <source>
        <dbReference type="ARBA" id="ARBA00022679"/>
    </source>
</evidence>
<dbReference type="RefSeq" id="WP_170020038.1">
    <property type="nucleotide sequence ID" value="NZ_JABCSC020000001.1"/>
</dbReference>
<feature type="domain" description="Phospholipid/glycerol acyltransferase" evidence="8">
    <location>
        <begin position="89"/>
        <end position="201"/>
    </location>
</feature>
<dbReference type="Proteomes" id="UP000778523">
    <property type="component" value="Unassembled WGS sequence"/>
</dbReference>
<keyword evidence="7" id="KW-1133">Transmembrane helix</keyword>
<evidence type="ECO:0000256" key="4">
    <source>
        <dbReference type="ARBA" id="ARBA00023098"/>
    </source>
</evidence>
<keyword evidence="2" id="KW-0444">Lipid biosynthesis</keyword>
<dbReference type="PANTHER" id="PTHR10434">
    <property type="entry name" value="1-ACYL-SN-GLYCEROL-3-PHOSPHATE ACYLTRANSFERASE"/>
    <property type="match status" value="1"/>
</dbReference>
<comment type="pathway">
    <text evidence="1">Lipid metabolism.</text>
</comment>